<organism evidence="4 5">
    <name type="scientific">Celerinatantimonas yamalensis</name>
    <dbReference type="NCBI Taxonomy" id="559956"/>
    <lineage>
        <taxon>Bacteria</taxon>
        <taxon>Pseudomonadati</taxon>
        <taxon>Pseudomonadota</taxon>
        <taxon>Gammaproteobacteria</taxon>
        <taxon>Celerinatantimonadaceae</taxon>
        <taxon>Celerinatantimonas</taxon>
    </lineage>
</organism>
<evidence type="ECO:0000256" key="1">
    <source>
        <dbReference type="ARBA" id="ARBA00023125"/>
    </source>
</evidence>
<sequence length="121" mass="14068">MLIPQTTATKRQRLSPQLRRDRLLNTALKIARNYGLATVHHQAIAQASHTSVATVFHYFPTRQALDEALTQHIITHEKPSLLRLEAELAFVRMTYQNHTSISELERQLPEERLTLSRYIHF</sequence>
<evidence type="ECO:0000313" key="4">
    <source>
        <dbReference type="EMBL" id="MFM2484434.1"/>
    </source>
</evidence>
<proteinExistence type="predicted"/>
<dbReference type="PROSITE" id="PS50977">
    <property type="entry name" value="HTH_TETR_2"/>
    <property type="match status" value="1"/>
</dbReference>
<dbReference type="Pfam" id="PF00440">
    <property type="entry name" value="TetR_N"/>
    <property type="match status" value="1"/>
</dbReference>
<dbReference type="SUPFAM" id="SSF46689">
    <property type="entry name" value="Homeodomain-like"/>
    <property type="match status" value="1"/>
</dbReference>
<reference evidence="4 5" key="1">
    <citation type="journal article" date="2013" name="Int. J. Syst. Evol. Microbiol.">
        <title>Celerinatantimonas yamalensis sp. nov., a cold-adapted diazotrophic bacterium from a cold permafrost brine.</title>
        <authorList>
            <person name="Shcherbakova V."/>
            <person name="Chuvilskaya N."/>
            <person name="Rivkina E."/>
            <person name="Demidov N."/>
            <person name="Uchaeva V."/>
            <person name="Suetin S."/>
            <person name="Suzina N."/>
            <person name="Gilichinsky D."/>
        </authorList>
    </citation>
    <scope>NUCLEOTIDE SEQUENCE [LARGE SCALE GENOMIC DNA]</scope>
    <source>
        <strain evidence="4 5">C7</strain>
    </source>
</reference>
<dbReference type="EMBL" id="JBEQCT010000002">
    <property type="protein sequence ID" value="MFM2484434.1"/>
    <property type="molecule type" value="Genomic_DNA"/>
</dbReference>
<keyword evidence="1 2" id="KW-0238">DNA-binding</keyword>
<feature type="domain" description="HTH tetR-type" evidence="3">
    <location>
        <begin position="17"/>
        <end position="77"/>
    </location>
</feature>
<dbReference type="RefSeq" id="WP_408622613.1">
    <property type="nucleotide sequence ID" value="NZ_JBEQCT010000002.1"/>
</dbReference>
<name>A0ABW9G4W7_9GAMM</name>
<feature type="DNA-binding region" description="H-T-H motif" evidence="2">
    <location>
        <begin position="40"/>
        <end position="59"/>
    </location>
</feature>
<comment type="caution">
    <text evidence="4">The sequence shown here is derived from an EMBL/GenBank/DDBJ whole genome shotgun (WGS) entry which is preliminary data.</text>
</comment>
<keyword evidence="5" id="KW-1185">Reference proteome</keyword>
<accession>A0ABW9G4W7</accession>
<protein>
    <submittedName>
        <fullName evidence="4">TetR family transcriptional regulator</fullName>
    </submittedName>
</protein>
<dbReference type="Proteomes" id="UP001629953">
    <property type="component" value="Unassembled WGS sequence"/>
</dbReference>
<dbReference type="InterPro" id="IPR001647">
    <property type="entry name" value="HTH_TetR"/>
</dbReference>
<dbReference type="InterPro" id="IPR009057">
    <property type="entry name" value="Homeodomain-like_sf"/>
</dbReference>
<gene>
    <name evidence="4" type="ORF">ABUE30_05035</name>
</gene>
<evidence type="ECO:0000259" key="3">
    <source>
        <dbReference type="PROSITE" id="PS50977"/>
    </source>
</evidence>
<evidence type="ECO:0000313" key="5">
    <source>
        <dbReference type="Proteomes" id="UP001629953"/>
    </source>
</evidence>
<dbReference type="Gene3D" id="1.10.357.10">
    <property type="entry name" value="Tetracycline Repressor, domain 2"/>
    <property type="match status" value="1"/>
</dbReference>
<evidence type="ECO:0000256" key="2">
    <source>
        <dbReference type="PROSITE-ProRule" id="PRU00335"/>
    </source>
</evidence>